<keyword evidence="5" id="KW-1133">Transmembrane helix</keyword>
<dbReference type="PANTHER" id="PTHR34220">
    <property type="entry name" value="SENSOR HISTIDINE KINASE YPDA"/>
    <property type="match status" value="1"/>
</dbReference>
<dbReference type="EMBL" id="DWYY01000141">
    <property type="protein sequence ID" value="HJA93994.1"/>
    <property type="molecule type" value="Genomic_DNA"/>
</dbReference>
<dbReference type="PROSITE" id="PS50885">
    <property type="entry name" value="HAMP"/>
    <property type="match status" value="1"/>
</dbReference>
<evidence type="ECO:0000256" key="4">
    <source>
        <dbReference type="ARBA" id="ARBA00022777"/>
    </source>
</evidence>
<dbReference type="AlphaFoldDB" id="A0A9D2I9F2"/>
<evidence type="ECO:0000256" key="1">
    <source>
        <dbReference type="ARBA" id="ARBA00004370"/>
    </source>
</evidence>
<dbReference type="InterPro" id="IPR036890">
    <property type="entry name" value="HATPase_C_sf"/>
</dbReference>
<gene>
    <name evidence="7" type="ORF">H9717_12945</name>
</gene>
<dbReference type="Pfam" id="PF06580">
    <property type="entry name" value="His_kinase"/>
    <property type="match status" value="1"/>
</dbReference>
<dbReference type="InterPro" id="IPR050640">
    <property type="entry name" value="Bact_2-comp_sensor_kinase"/>
</dbReference>
<keyword evidence="5" id="KW-0472">Membrane</keyword>
<dbReference type="Gene3D" id="6.10.340.10">
    <property type="match status" value="1"/>
</dbReference>
<dbReference type="PANTHER" id="PTHR34220:SF7">
    <property type="entry name" value="SENSOR HISTIDINE KINASE YPDA"/>
    <property type="match status" value="1"/>
</dbReference>
<evidence type="ECO:0000256" key="2">
    <source>
        <dbReference type="ARBA" id="ARBA00022553"/>
    </source>
</evidence>
<keyword evidence="4 7" id="KW-0418">Kinase</keyword>
<keyword evidence="2" id="KW-0597">Phosphoprotein</keyword>
<dbReference type="GO" id="GO:0000155">
    <property type="term" value="F:phosphorelay sensor kinase activity"/>
    <property type="evidence" value="ECO:0007669"/>
    <property type="project" value="InterPro"/>
</dbReference>
<keyword evidence="3" id="KW-0808">Transferase</keyword>
<comment type="caution">
    <text evidence="7">The sequence shown here is derived from an EMBL/GenBank/DDBJ whole genome shotgun (WGS) entry which is preliminary data.</text>
</comment>
<dbReference type="GO" id="GO:0016020">
    <property type="term" value="C:membrane"/>
    <property type="evidence" value="ECO:0007669"/>
    <property type="project" value="UniProtKB-SubCell"/>
</dbReference>
<organism evidence="7 8">
    <name type="scientific">Candidatus Eisenbergiella merdipullorum</name>
    <dbReference type="NCBI Taxonomy" id="2838553"/>
    <lineage>
        <taxon>Bacteria</taxon>
        <taxon>Bacillati</taxon>
        <taxon>Bacillota</taxon>
        <taxon>Clostridia</taxon>
        <taxon>Lachnospirales</taxon>
        <taxon>Lachnospiraceae</taxon>
        <taxon>Eisenbergiella</taxon>
    </lineage>
</organism>
<name>A0A9D2I9F2_9FIRM</name>
<dbReference type="InterPro" id="IPR003660">
    <property type="entry name" value="HAMP_dom"/>
</dbReference>
<feature type="domain" description="HAMP" evidence="6">
    <location>
        <begin position="305"/>
        <end position="356"/>
    </location>
</feature>
<dbReference type="SUPFAM" id="SSF55874">
    <property type="entry name" value="ATPase domain of HSP90 chaperone/DNA topoisomerase II/histidine kinase"/>
    <property type="match status" value="1"/>
</dbReference>
<dbReference type="InterPro" id="IPR003594">
    <property type="entry name" value="HATPase_dom"/>
</dbReference>
<evidence type="ECO:0000313" key="8">
    <source>
        <dbReference type="Proteomes" id="UP000886858"/>
    </source>
</evidence>
<reference evidence="7" key="1">
    <citation type="journal article" date="2021" name="PeerJ">
        <title>Extensive microbial diversity within the chicken gut microbiome revealed by metagenomics and culture.</title>
        <authorList>
            <person name="Gilroy R."/>
            <person name="Ravi A."/>
            <person name="Getino M."/>
            <person name="Pursley I."/>
            <person name="Horton D.L."/>
            <person name="Alikhan N.F."/>
            <person name="Baker D."/>
            <person name="Gharbi K."/>
            <person name="Hall N."/>
            <person name="Watson M."/>
            <person name="Adriaenssens E.M."/>
            <person name="Foster-Nyarko E."/>
            <person name="Jarju S."/>
            <person name="Secka A."/>
            <person name="Antonio M."/>
            <person name="Oren A."/>
            <person name="Chaudhuri R.R."/>
            <person name="La Ragione R."/>
            <person name="Hildebrand F."/>
            <person name="Pallen M.J."/>
        </authorList>
    </citation>
    <scope>NUCLEOTIDE SEQUENCE</scope>
    <source>
        <strain evidence="7">CHK179-7159</strain>
    </source>
</reference>
<dbReference type="SMART" id="SM00387">
    <property type="entry name" value="HATPase_c"/>
    <property type="match status" value="1"/>
</dbReference>
<dbReference type="Proteomes" id="UP000886858">
    <property type="component" value="Unassembled WGS sequence"/>
</dbReference>
<comment type="subcellular location">
    <subcellularLocation>
        <location evidence="1">Membrane</location>
    </subcellularLocation>
</comment>
<protein>
    <submittedName>
        <fullName evidence="7">Sensor histidine kinase</fullName>
    </submittedName>
</protein>
<evidence type="ECO:0000313" key="7">
    <source>
        <dbReference type="EMBL" id="HJA93994.1"/>
    </source>
</evidence>
<proteinExistence type="predicted"/>
<evidence type="ECO:0000259" key="6">
    <source>
        <dbReference type="PROSITE" id="PS50885"/>
    </source>
</evidence>
<dbReference type="Pfam" id="PF02518">
    <property type="entry name" value="HATPase_c"/>
    <property type="match status" value="1"/>
</dbReference>
<evidence type="ECO:0000256" key="5">
    <source>
        <dbReference type="SAM" id="Phobius"/>
    </source>
</evidence>
<accession>A0A9D2I9F2</accession>
<feature type="transmembrane region" description="Helical" evidence="5">
    <location>
        <begin position="281"/>
        <end position="303"/>
    </location>
</feature>
<evidence type="ECO:0000256" key="3">
    <source>
        <dbReference type="ARBA" id="ARBA00022679"/>
    </source>
</evidence>
<dbReference type="Gene3D" id="3.30.565.10">
    <property type="entry name" value="Histidine kinase-like ATPase, C-terminal domain"/>
    <property type="match status" value="1"/>
</dbReference>
<dbReference type="InterPro" id="IPR010559">
    <property type="entry name" value="Sig_transdc_His_kin_internal"/>
</dbReference>
<sequence>MKIGMKIKIRNFLFLFLFFSIILPSSIAALFTHFFVRHTIQKEFTANYIESISSEIKTNFSLLVFRLNNAYLQLMTSRELYDINQAPSTDPVQRDAALHSVFYELLNRTSTVSIIDFVDTSGNLYRFGADISDFAAPDGPFLSSLSRHQFLFSEDIVHLGDSSFNAIGRTLYNYSTNTELGTVVFYIDESNLSSLYSISPDENCLFFISSDDIIIFHPDRTYIGSKPYIPSQLLPDPQKNPAARPGYIYMEYSLENPSIQNSLKITCILSNQAISQKMNRLLLTLLVSYLLILLFAFILATCLSSRLSRHLTGLKNAMEHFDLEHDTEIYRNPSNEIAALEISFDKMADEIRTLVADIRQEKEKQRIAEIRTLQSQINPHFIYNALDSISWKAKENHQYEIDDMVVTLATFFRIGLHKGADMIPISQELEHVKSYLEIEAIRFPDLFQTTWEIEEDTYCCLTPKIILQPIVENCIKHGFKEIHQGGKILIRNYISGNDIYFEISDNGKGMELNNDSLPSSSSKEGGYGLYNINERLTRYFGEEYRLRVISQPGTGTTVRLRIKYQRAEEALT</sequence>
<reference evidence="7" key="2">
    <citation type="submission" date="2021-04" db="EMBL/GenBank/DDBJ databases">
        <authorList>
            <person name="Gilroy R."/>
        </authorList>
    </citation>
    <scope>NUCLEOTIDE SEQUENCE</scope>
    <source>
        <strain evidence="7">CHK179-7159</strain>
    </source>
</reference>
<keyword evidence="5" id="KW-0812">Transmembrane</keyword>